<keyword evidence="1" id="KW-0808">Transferase</keyword>
<dbReference type="PANTHER" id="PTHR10048:SF14">
    <property type="entry name" value="LD28067P"/>
    <property type="match status" value="1"/>
</dbReference>
<dbReference type="SUPFAM" id="SSF48371">
    <property type="entry name" value="ARM repeat"/>
    <property type="match status" value="1"/>
</dbReference>
<comment type="catalytic activity">
    <reaction evidence="7">
        <text>a 1,2-diacyl-sn-glycero-3-phospho-(1D-myo-inositol 4-phosphate) + ATP = a 1,2-diacyl-sn-glycero-3-phospho-(1D-myo-inositol-3,4-bisphosphate) + ADP + H(+)</text>
        <dbReference type="Rhea" id="RHEA:18373"/>
        <dbReference type="ChEBI" id="CHEBI:15378"/>
        <dbReference type="ChEBI" id="CHEBI:30616"/>
        <dbReference type="ChEBI" id="CHEBI:57658"/>
        <dbReference type="ChEBI" id="CHEBI:58178"/>
        <dbReference type="ChEBI" id="CHEBI:456216"/>
        <dbReference type="EC" id="2.7.1.154"/>
    </reaction>
    <physiologicalReaction direction="left-to-right" evidence="7">
        <dbReference type="Rhea" id="RHEA:18374"/>
    </physiologicalReaction>
</comment>
<dbReference type="PROSITE" id="PS51547">
    <property type="entry name" value="C2_PI3K"/>
    <property type="match status" value="1"/>
</dbReference>
<evidence type="ECO:0000256" key="4">
    <source>
        <dbReference type="ARBA" id="ARBA00022840"/>
    </source>
</evidence>
<dbReference type="Pfam" id="PF00613">
    <property type="entry name" value="PI3Ka"/>
    <property type="match status" value="1"/>
</dbReference>
<dbReference type="InterPro" id="IPR035892">
    <property type="entry name" value="C2_domain_sf"/>
</dbReference>
<dbReference type="Pfam" id="PF00792">
    <property type="entry name" value="PI3K_C2"/>
    <property type="match status" value="1"/>
</dbReference>
<dbReference type="Pfam" id="PF00787">
    <property type="entry name" value="PX"/>
    <property type="match status" value="1"/>
</dbReference>
<reference evidence="16" key="1">
    <citation type="submission" date="2018-04" db="EMBL/GenBank/DDBJ databases">
        <title>Transcriptome assembly of Sipha flava.</title>
        <authorList>
            <person name="Scully E.D."/>
            <person name="Geib S.M."/>
            <person name="Palmer N.A."/>
            <person name="Koch K."/>
            <person name="Bradshaw J."/>
            <person name="Heng-Moss T."/>
            <person name="Sarath G."/>
        </authorList>
    </citation>
    <scope>NUCLEOTIDE SEQUENCE</scope>
</reference>
<evidence type="ECO:0000259" key="10">
    <source>
        <dbReference type="PROSITE" id="PS50004"/>
    </source>
</evidence>
<dbReference type="GO" id="GO:0005737">
    <property type="term" value="C:cytoplasm"/>
    <property type="evidence" value="ECO:0007669"/>
    <property type="project" value="TreeGrafter"/>
</dbReference>
<dbReference type="Gene3D" id="1.25.40.70">
    <property type="entry name" value="Phosphatidylinositol 3-kinase, accessory domain (PIK)"/>
    <property type="match status" value="1"/>
</dbReference>
<feature type="domain" description="PX" evidence="11">
    <location>
        <begin position="1464"/>
        <end position="1581"/>
    </location>
</feature>
<dbReference type="FunFam" id="1.10.1070.11:FF:000001">
    <property type="entry name" value="Phosphatidylinositol 4,5-bisphosphate 3-kinase catalytic subunit"/>
    <property type="match status" value="1"/>
</dbReference>
<dbReference type="Gene3D" id="3.30.1520.10">
    <property type="entry name" value="Phox-like domain"/>
    <property type="match status" value="1"/>
</dbReference>
<dbReference type="SUPFAM" id="SSF56112">
    <property type="entry name" value="Protein kinase-like (PK-like)"/>
    <property type="match status" value="1"/>
</dbReference>
<dbReference type="GO" id="GO:0016303">
    <property type="term" value="F:1-phosphatidylinositol-3-kinase activity"/>
    <property type="evidence" value="ECO:0007669"/>
    <property type="project" value="UniProtKB-EC"/>
</dbReference>
<dbReference type="InterPro" id="IPR018936">
    <property type="entry name" value="PI3/4_kinase_CS"/>
</dbReference>
<dbReference type="PROSITE" id="PS50290">
    <property type="entry name" value="PI3_4_KINASE_3"/>
    <property type="match status" value="1"/>
</dbReference>
<dbReference type="GO" id="GO:0016477">
    <property type="term" value="P:cell migration"/>
    <property type="evidence" value="ECO:0007669"/>
    <property type="project" value="TreeGrafter"/>
</dbReference>
<dbReference type="SMART" id="SM00144">
    <property type="entry name" value="PI3K_rbd"/>
    <property type="match status" value="1"/>
</dbReference>
<dbReference type="SMART" id="SM00145">
    <property type="entry name" value="PI3Ka"/>
    <property type="match status" value="1"/>
</dbReference>
<evidence type="ECO:0000259" key="11">
    <source>
        <dbReference type="PROSITE" id="PS50195"/>
    </source>
</evidence>
<dbReference type="Pfam" id="PF00454">
    <property type="entry name" value="PI3_PI4_kinase"/>
    <property type="match status" value="1"/>
</dbReference>
<dbReference type="SMART" id="SM00239">
    <property type="entry name" value="C2"/>
    <property type="match status" value="1"/>
</dbReference>
<dbReference type="InterPro" id="IPR036871">
    <property type="entry name" value="PX_dom_sf"/>
</dbReference>
<proteinExistence type="inferred from homology"/>
<name>A0A2S2QGW6_9HEMI</name>
<dbReference type="GO" id="GO:0035005">
    <property type="term" value="F:1-phosphatidylinositol-4-phosphate 3-kinase activity"/>
    <property type="evidence" value="ECO:0007669"/>
    <property type="project" value="UniProtKB-EC"/>
</dbReference>
<dbReference type="SMART" id="SM00312">
    <property type="entry name" value="PX"/>
    <property type="match status" value="1"/>
</dbReference>
<dbReference type="GO" id="GO:0043491">
    <property type="term" value="P:phosphatidylinositol 3-kinase/protein kinase B signal transduction"/>
    <property type="evidence" value="ECO:0007669"/>
    <property type="project" value="TreeGrafter"/>
</dbReference>
<dbReference type="PROSITE" id="PS51546">
    <property type="entry name" value="PI3K_RBD"/>
    <property type="match status" value="1"/>
</dbReference>
<keyword evidence="4" id="KW-0067">ATP-binding</keyword>
<protein>
    <submittedName>
        <fullName evidence="16">Phosphatidylinositol 4-phosphate 3-kinase C2 domain-containing subunit alpha</fullName>
    </submittedName>
</protein>
<organism evidence="16">
    <name type="scientific">Sipha flava</name>
    <name type="common">yellow sugarcane aphid</name>
    <dbReference type="NCBI Taxonomy" id="143950"/>
    <lineage>
        <taxon>Eukaryota</taxon>
        <taxon>Metazoa</taxon>
        <taxon>Ecdysozoa</taxon>
        <taxon>Arthropoda</taxon>
        <taxon>Hexapoda</taxon>
        <taxon>Insecta</taxon>
        <taxon>Pterygota</taxon>
        <taxon>Neoptera</taxon>
        <taxon>Paraneoptera</taxon>
        <taxon>Hemiptera</taxon>
        <taxon>Sternorrhyncha</taxon>
        <taxon>Aphidomorpha</taxon>
        <taxon>Aphidoidea</taxon>
        <taxon>Aphididae</taxon>
        <taxon>Sipha</taxon>
    </lineage>
</organism>
<evidence type="ECO:0000256" key="9">
    <source>
        <dbReference type="SAM" id="MobiDB-lite"/>
    </source>
</evidence>
<dbReference type="InterPro" id="IPR000403">
    <property type="entry name" value="PI3/4_kinase_cat_dom"/>
</dbReference>
<feature type="domain" description="C2" evidence="10">
    <location>
        <begin position="1605"/>
        <end position="1724"/>
    </location>
</feature>
<feature type="domain" description="C2 PI3K-type" evidence="15">
    <location>
        <begin position="708"/>
        <end position="874"/>
    </location>
</feature>
<dbReference type="InterPro" id="IPR015433">
    <property type="entry name" value="PI3/4_kinase"/>
</dbReference>
<dbReference type="OrthoDB" id="67688at2759"/>
<evidence type="ECO:0000256" key="6">
    <source>
        <dbReference type="ARBA" id="ARBA00023985"/>
    </source>
</evidence>
<dbReference type="SMART" id="SM00146">
    <property type="entry name" value="PI3Kc"/>
    <property type="match status" value="1"/>
</dbReference>
<feature type="domain" description="PI3K-RBD" evidence="14">
    <location>
        <begin position="430"/>
        <end position="518"/>
    </location>
</feature>
<dbReference type="CDD" id="cd04012">
    <property type="entry name" value="C2A_PI3K_class_II"/>
    <property type="match status" value="1"/>
</dbReference>
<dbReference type="InterPro" id="IPR002420">
    <property type="entry name" value="PI3K-type_C2_dom"/>
</dbReference>
<dbReference type="CDD" id="cd06884">
    <property type="entry name" value="PX_PI3K_C2_68D"/>
    <property type="match status" value="1"/>
</dbReference>
<dbReference type="PROSITE" id="PS51545">
    <property type="entry name" value="PIK_HELICAL"/>
    <property type="match status" value="1"/>
</dbReference>
<dbReference type="InterPro" id="IPR016024">
    <property type="entry name" value="ARM-type_fold"/>
</dbReference>
<dbReference type="InterPro" id="IPR042236">
    <property type="entry name" value="PI3K_accessory_sf"/>
</dbReference>
<evidence type="ECO:0000256" key="1">
    <source>
        <dbReference type="ARBA" id="ARBA00022679"/>
    </source>
</evidence>
<evidence type="ECO:0000256" key="2">
    <source>
        <dbReference type="ARBA" id="ARBA00022741"/>
    </source>
</evidence>
<dbReference type="PROSITE" id="PS00916">
    <property type="entry name" value="PI3_4_KINASE_2"/>
    <property type="match status" value="1"/>
</dbReference>
<keyword evidence="3 16" id="KW-0418">Kinase</keyword>
<comment type="similarity">
    <text evidence="8">Belongs to the PI3/PI4-kinase family.</text>
</comment>
<evidence type="ECO:0000259" key="13">
    <source>
        <dbReference type="PROSITE" id="PS51545"/>
    </source>
</evidence>
<dbReference type="FunFam" id="3.30.1520.10:FF:000006">
    <property type="entry name" value="Phosphatidylinositol 4-phosphate 3-kinase C2 domain-containing subunit alpha"/>
    <property type="match status" value="1"/>
</dbReference>
<comment type="catalytic activity">
    <reaction evidence="6">
        <text>a 1,2-diacyl-sn-glycero-3-phospho-(1D-myo-inositol) + ATP = a 1,2-diacyl-sn-glycero-3-phospho-(1D-myo-inositol-3-phosphate) + ADP + H(+)</text>
        <dbReference type="Rhea" id="RHEA:12709"/>
        <dbReference type="ChEBI" id="CHEBI:15378"/>
        <dbReference type="ChEBI" id="CHEBI:30616"/>
        <dbReference type="ChEBI" id="CHEBI:57880"/>
        <dbReference type="ChEBI" id="CHEBI:58088"/>
        <dbReference type="ChEBI" id="CHEBI:456216"/>
        <dbReference type="EC" id="2.7.1.137"/>
    </reaction>
    <physiologicalReaction direction="left-to-right" evidence="6">
        <dbReference type="Rhea" id="RHEA:12710"/>
    </physiologicalReaction>
</comment>
<evidence type="ECO:0000259" key="12">
    <source>
        <dbReference type="PROSITE" id="PS50290"/>
    </source>
</evidence>
<dbReference type="InterPro" id="IPR011009">
    <property type="entry name" value="Kinase-like_dom_sf"/>
</dbReference>
<feature type="region of interest" description="Disordered" evidence="9">
    <location>
        <begin position="74"/>
        <end position="103"/>
    </location>
</feature>
<dbReference type="PROSITE" id="PS50004">
    <property type="entry name" value="C2"/>
    <property type="match status" value="1"/>
</dbReference>
<evidence type="ECO:0000256" key="7">
    <source>
        <dbReference type="ARBA" id="ARBA00029297"/>
    </source>
</evidence>
<dbReference type="InterPro" id="IPR036940">
    <property type="entry name" value="PI3/4_kinase_cat_sf"/>
</dbReference>
<dbReference type="InterPro" id="IPR001683">
    <property type="entry name" value="PX_dom"/>
</dbReference>
<dbReference type="InterPro" id="IPR001263">
    <property type="entry name" value="PI3K_accessory_dom"/>
</dbReference>
<dbReference type="Gene3D" id="3.10.20.90">
    <property type="entry name" value="Phosphatidylinositol 3-kinase Catalytic Subunit, Chain A, domain 1"/>
    <property type="match status" value="1"/>
</dbReference>
<dbReference type="GO" id="GO:0005886">
    <property type="term" value="C:plasma membrane"/>
    <property type="evidence" value="ECO:0007669"/>
    <property type="project" value="TreeGrafter"/>
</dbReference>
<dbReference type="GO" id="GO:0035091">
    <property type="term" value="F:phosphatidylinositol binding"/>
    <property type="evidence" value="ECO:0007669"/>
    <property type="project" value="InterPro"/>
</dbReference>
<feature type="domain" description="PIK helical" evidence="13">
    <location>
        <begin position="887"/>
        <end position="1066"/>
    </location>
</feature>
<accession>A0A2S2QGW6</accession>
<feature type="domain" description="PI3K/PI4K catalytic" evidence="12">
    <location>
        <begin position="1150"/>
        <end position="1427"/>
    </location>
</feature>
<dbReference type="Gene3D" id="3.30.1010.10">
    <property type="entry name" value="Phosphatidylinositol 3-kinase Catalytic Subunit, Chain A, domain 4"/>
    <property type="match status" value="1"/>
</dbReference>
<dbReference type="EMBL" id="GGMS01007775">
    <property type="protein sequence ID" value="MBY76978.1"/>
    <property type="molecule type" value="Transcribed_RNA"/>
</dbReference>
<evidence type="ECO:0000256" key="5">
    <source>
        <dbReference type="ARBA" id="ARBA00023098"/>
    </source>
</evidence>
<keyword evidence="5" id="KW-0443">Lipid metabolism</keyword>
<evidence type="ECO:0000259" key="14">
    <source>
        <dbReference type="PROSITE" id="PS51546"/>
    </source>
</evidence>
<dbReference type="InterPro" id="IPR000008">
    <property type="entry name" value="C2_dom"/>
</dbReference>
<dbReference type="SUPFAM" id="SSF64268">
    <property type="entry name" value="PX domain"/>
    <property type="match status" value="1"/>
</dbReference>
<dbReference type="InterPro" id="IPR000341">
    <property type="entry name" value="PI3K_Ras-bd_dom"/>
</dbReference>
<dbReference type="FunFam" id="1.25.40.70:FF:000014">
    <property type="entry name" value="Phosphatidylinositol-4-phosphate 3-kinase C2 domain-containing subunit beta"/>
    <property type="match status" value="1"/>
</dbReference>
<dbReference type="SUPFAM" id="SSF54236">
    <property type="entry name" value="Ubiquitin-like"/>
    <property type="match status" value="1"/>
</dbReference>
<dbReference type="PANTHER" id="PTHR10048">
    <property type="entry name" value="PHOSPHATIDYLINOSITOL KINASE"/>
    <property type="match status" value="1"/>
</dbReference>
<dbReference type="SUPFAM" id="SSF49562">
    <property type="entry name" value="C2 domain (Calcium/lipid-binding domain, CaLB)"/>
    <property type="match status" value="2"/>
</dbReference>
<dbReference type="InterPro" id="IPR029071">
    <property type="entry name" value="Ubiquitin-like_domsf"/>
</dbReference>
<dbReference type="GO" id="GO:0005524">
    <property type="term" value="F:ATP binding"/>
    <property type="evidence" value="ECO:0007669"/>
    <property type="project" value="UniProtKB-KW"/>
</dbReference>
<gene>
    <name evidence="16" type="primary">Pik3c2a</name>
    <name evidence="16" type="ORF">g.35459</name>
</gene>
<dbReference type="SMART" id="SM00142">
    <property type="entry name" value="PI3K_C2"/>
    <property type="match status" value="1"/>
</dbReference>
<keyword evidence="2" id="KW-0547">Nucleotide-binding</keyword>
<dbReference type="Pfam" id="PF00168">
    <property type="entry name" value="C2"/>
    <property type="match status" value="1"/>
</dbReference>
<dbReference type="CDD" id="cd05166">
    <property type="entry name" value="PI3Kc_II"/>
    <property type="match status" value="1"/>
</dbReference>
<sequence>MKSTARPDCDKKFQEDLEKAQALSLETLALEEFRNRKLQSDSSTCREKAVVSTSKCQTRSMSLSERTVYCNDLSRSRPRPGSFNTGEPLLPRIKPPPRRNTTVIPKSCTNDSIKDLFSLDSPPIDDLMKNEEPFNFLDGNKKPHTSDINSTFQNLCVNINTSNIISNQSQFSGSHDLTQNLDVLYQSYFPPTNFTGYPSSGYQTPVPSQNVWRGQNNSCCSTTNVTQTQHLTSSANNLETQTSLVGMKQDIFAPNIIKKQNNNNLIDLNFFDSIENPKENIATNVRTSVLEAFDPLLYGQTNISSSIKEDQVDKNESLYATYDPFDYMYSPSVLSQSSDPIYAAVIKTPINSPPPLPPRSSLTPKESKVCKSLTYENVGLVKRPSVLYDPDMVAFYNMVKLVRKKFVYTDLSTNEGIIVCSKFENNLHQNTSTKFVVHCEPIRKTPIIFTCDVGSCVEHIISHVICELDLEDAHPSDYFLKVKNYLEYMLPMNTPVINFECVHESIKLDTDVELILIHKHEVIRIYARQAQDDVCDNELELNDLCPNEPSQPISHDTIKILLDTLDGEILKIQDHAVSLFKKRTNTPLQPTGLQQAVKALIAFLGNIEPMDITLSLNNFVLSCNEISNVIQDVYGSRTEVISDEGSDYSVVRLKFNETEKVDHITNVCLKIKENVLTLIENYCKAFKVDFQLNFNSSQLTGTKLSSKIPDNIVIYISCLHRLFSSWSHDEYLIAAQIYHGTRPIGNTVLSKAVTAEHSIYKRVAFDSWLEFDNMNICLLPRESRLVLVVYGRTFNTESQDTSATISQTELGWASIQFFNVDGEFSQGKHLLSLWPSCADKRFGPAPAPGTHPYSHSHPVLSIEIQEFDSRIIFPPTFQDDHIIKSDKFDFTSLDLNTQEQLLDIIYQDTFTRPLSEDREVLWEKRYYLLSKPKALPKVLLAAHSWDYACLADLHSMLKSWSPIEPLDALQLFLPCFPDNEVRRLAVKRIRLLSNDQLIDFLPELVQALKHETYDDSPLAEFLLEKALSSPTIAHNLYWFLIQPLPGQSPQNSCDVHSPDDKTVSEARYYRRLQLLLRALIATCGEALRKCFLSQQLLMKELYDTAEHVKVSKESLRLKVLIQDLTNIDQSLHDIPTCLPLSPSMQVCGIQTKSCYYFPSNTLPLKINFNCLESNVTIPAIFKVGDDLQQDMLTIQIIRLMDKLWLKEGLDLKMVTFTCVPTGEKRGMIEMVTNAETLRKIQVELGLTGSFKDRPIAEWLAKHNPSALEYERAVANFTASCAGYSVATYILGICDRHNDNIMMKTTGHLFHIDFGKFLGDAQTFGNFKRDRTPFVLTSDMVYVINGGDKPSTKFQHFVDTCVQAFNIVRKHGNLLLNLFGLMASSGIPGVTMDAVNYVQKALLPELSNPEAAASFARMIENSIKSRFTQFNFFLHNLAQMRFNSEQNGTELLSFVPKVYTMAQEGKIVCVEVYGCQKRYDPEKYYVYILKVFRENQRDPSFLFRSYKELSEFQQKLLLLFPLAKFLSLLNTSIHMGRSHIKQVAEKRRVEIQNFLNTLFQMAPEVNQSDLVYTFFHPLLRDQQEASIEDSKLKEPKQQAFVRENRILGQLKLTLHYQRGAFMIMVHHAKDLPRLAGNQEPSTYVKVYLLPDHNKATKRKTKVVKKNCYPSFMEMLEYRMPLDVVQYKILQATIWSHDSLQENEFLGGIIIELCNINLTSETTSWYNLSNVHR</sequence>
<evidence type="ECO:0000259" key="15">
    <source>
        <dbReference type="PROSITE" id="PS51547"/>
    </source>
</evidence>
<dbReference type="Gene3D" id="2.60.40.150">
    <property type="entry name" value="C2 domain"/>
    <property type="match status" value="2"/>
</dbReference>
<dbReference type="GO" id="GO:0005942">
    <property type="term" value="C:phosphatidylinositol 3-kinase complex"/>
    <property type="evidence" value="ECO:0007669"/>
    <property type="project" value="TreeGrafter"/>
</dbReference>
<dbReference type="FunFam" id="3.30.1010.10:FF:000001">
    <property type="entry name" value="Phosphatidylinositol 4-phosphate 3-kinase C2 domain-containing subunit beta"/>
    <property type="match status" value="1"/>
</dbReference>
<evidence type="ECO:0000256" key="3">
    <source>
        <dbReference type="ARBA" id="ARBA00022777"/>
    </source>
</evidence>
<dbReference type="Gene3D" id="1.10.1070.11">
    <property type="entry name" value="Phosphatidylinositol 3-/4-kinase, catalytic domain"/>
    <property type="match status" value="1"/>
</dbReference>
<dbReference type="Pfam" id="PF00794">
    <property type="entry name" value="PI3K_rbd"/>
    <property type="match status" value="1"/>
</dbReference>
<evidence type="ECO:0000256" key="8">
    <source>
        <dbReference type="PROSITE-ProRule" id="PRU00880"/>
    </source>
</evidence>
<dbReference type="GO" id="GO:0048015">
    <property type="term" value="P:phosphatidylinositol-mediated signaling"/>
    <property type="evidence" value="ECO:0007669"/>
    <property type="project" value="TreeGrafter"/>
</dbReference>
<evidence type="ECO:0000313" key="16">
    <source>
        <dbReference type="EMBL" id="MBY76978.1"/>
    </source>
</evidence>
<dbReference type="PROSITE" id="PS50195">
    <property type="entry name" value="PX"/>
    <property type="match status" value="1"/>
</dbReference>